<protein>
    <recommendedName>
        <fullName evidence="9">Integrase catalytic domain-containing protein</fullName>
    </recommendedName>
</protein>
<evidence type="ECO:0000256" key="7">
    <source>
        <dbReference type="ARBA" id="ARBA00022918"/>
    </source>
</evidence>
<name>A0A2N5TRJ8_9BASI</name>
<dbReference type="GO" id="GO:0003964">
    <property type="term" value="F:RNA-directed DNA polymerase activity"/>
    <property type="evidence" value="ECO:0007669"/>
    <property type="project" value="UniProtKB-KW"/>
</dbReference>
<feature type="region of interest" description="Disordered" evidence="8">
    <location>
        <begin position="1"/>
        <end position="31"/>
    </location>
</feature>
<evidence type="ECO:0000313" key="11">
    <source>
        <dbReference type="Proteomes" id="UP000235388"/>
    </source>
</evidence>
<sequence length="962" mass="110850">MPQSINPPLQRPPLSRDPYKTPLTPHPPEFQPTWKVTKERLGVISFGPEGWLQPEELKLFKHIIVLRQGALAFCPAERGLLKHSYGLPYVIPVIDHEPWQKKPIPIPAAIKDEYVELVRERVRTKLYEQSTSSYSSPVFCVKKHDGKLRIVHDLQEMNRVTIRDAGLPPATEEFIEAFAGRSCYGLGDIMGGYNERELAEESRPLTTFDTPLGRFQLTRLPQGATNSVAVYQAQMMWILQDEIPEHVGVFIAMEESKDHDQHIMERIEEAGLTISGKKFACCVPALDIVGHVVSKEGRRVSKQKKNKITTWPTPADVTELRGFLGLVTYVRIFIENLSEKAAPLRQLTRKEAEWKWSEDCEEAFKRLKQIIGEDIVLKSIDYSPEAGTIRLAVDSSFIAAGAVLSQQELDTGLDRPVLYKSIVFLPVESRYSQPKLELCGVARIMKKLQTYLWGQHFELQVDAKSLIQMINSPSLPNAPMTRWVAFIQLFSFDIVHKPGKTFTLPDALSRRPISSEEEEFYEDQPDFDEEEPLIKPCYQYRVCSLETDKEENEWEAPGYWQHLRHYLETLEKPPEMDREDFAKLRRNSARFFSSEGRLMRKHSPAPQIVISKEAYQDKLLRKVHEDLGHRGIEETYQRLVTQFWWPSLKKKVRLWIHSCEACQKRDPLVPREIRNPTGTSSLFGRVALDACHIKAGQYKYLIVARDDLSGWVEAAPLVKLTSSNVAKFLLEYWVYRYGSIKTVTTDNGAEFEKEFVKAVQKIGAKLILTSPYYPEANGMVERGHKTIKDTLVKMCEMDTYLGIDWLGISTTKELLEARTKQLARKDKIIKEAHRKLLKTREASVRYWDRKMAARLRELLDPGDLVLVYNKSLEDQWGKLFANRWNGPFKVKEHLPKGSYLLEELDGTELKRMYAASHIKRFFPRGRNLEDIQQEEEDSEEHGLSDQSQLSEAEEEDLMDESD</sequence>
<dbReference type="GO" id="GO:0016787">
    <property type="term" value="F:hydrolase activity"/>
    <property type="evidence" value="ECO:0007669"/>
    <property type="project" value="UniProtKB-KW"/>
</dbReference>
<keyword evidence="6" id="KW-0694">RNA-binding</keyword>
<dbReference type="SUPFAM" id="SSF56672">
    <property type="entry name" value="DNA/RNA polymerases"/>
    <property type="match status" value="1"/>
</dbReference>
<dbReference type="EMBL" id="PGCJ01000458">
    <property type="protein sequence ID" value="PLW28087.1"/>
    <property type="molecule type" value="Genomic_DNA"/>
</dbReference>
<evidence type="ECO:0000256" key="1">
    <source>
        <dbReference type="ARBA" id="ARBA00022679"/>
    </source>
</evidence>
<evidence type="ECO:0000259" key="9">
    <source>
        <dbReference type="PROSITE" id="PS50994"/>
    </source>
</evidence>
<keyword evidence="1" id="KW-0808">Transferase</keyword>
<dbReference type="Pfam" id="PF00078">
    <property type="entry name" value="RVT_1"/>
    <property type="match status" value="1"/>
</dbReference>
<dbReference type="AlphaFoldDB" id="A0A2N5TRJ8"/>
<dbReference type="Gene3D" id="3.30.70.270">
    <property type="match status" value="2"/>
</dbReference>
<feature type="domain" description="Integrase catalytic" evidence="9">
    <location>
        <begin position="672"/>
        <end position="848"/>
    </location>
</feature>
<dbReference type="Gene3D" id="1.10.340.70">
    <property type="match status" value="1"/>
</dbReference>
<gene>
    <name evidence="10" type="ORF">PCANC_20781</name>
</gene>
<evidence type="ECO:0000256" key="6">
    <source>
        <dbReference type="ARBA" id="ARBA00022884"/>
    </source>
</evidence>
<dbReference type="FunFam" id="1.10.340.70:FF:000001">
    <property type="entry name" value="Retrovirus-related Pol polyprotein from transposon gypsy-like Protein"/>
    <property type="match status" value="1"/>
</dbReference>
<dbReference type="InterPro" id="IPR041373">
    <property type="entry name" value="RT_RNaseH"/>
</dbReference>
<reference evidence="10 11" key="1">
    <citation type="submission" date="2017-11" db="EMBL/GenBank/DDBJ databases">
        <title>De novo assembly and phasing of dikaryotic genomes from two isolates of Puccinia coronata f. sp. avenae, the causal agent of oat crown rust.</title>
        <authorList>
            <person name="Miller M.E."/>
            <person name="Zhang Y."/>
            <person name="Omidvar V."/>
            <person name="Sperschneider J."/>
            <person name="Schwessinger B."/>
            <person name="Raley C."/>
            <person name="Palmer J.M."/>
            <person name="Garnica D."/>
            <person name="Upadhyaya N."/>
            <person name="Rathjen J."/>
            <person name="Taylor J.M."/>
            <person name="Park R.F."/>
            <person name="Dodds P.N."/>
            <person name="Hirsch C.D."/>
            <person name="Kianian S.F."/>
            <person name="Figueroa M."/>
        </authorList>
    </citation>
    <scope>NUCLEOTIDE SEQUENCE [LARGE SCALE GENOMIC DNA]</scope>
    <source>
        <strain evidence="10">12NC29</strain>
    </source>
</reference>
<dbReference type="Pfam" id="PF17921">
    <property type="entry name" value="Integrase_H2C2"/>
    <property type="match status" value="1"/>
</dbReference>
<dbReference type="Proteomes" id="UP000235388">
    <property type="component" value="Unassembled WGS sequence"/>
</dbReference>
<evidence type="ECO:0000313" key="10">
    <source>
        <dbReference type="EMBL" id="PLW28087.1"/>
    </source>
</evidence>
<dbReference type="InterPro" id="IPR036397">
    <property type="entry name" value="RNaseH_sf"/>
</dbReference>
<dbReference type="PROSITE" id="PS50994">
    <property type="entry name" value="INTEGRASE"/>
    <property type="match status" value="1"/>
</dbReference>
<keyword evidence="11" id="KW-1185">Reference proteome</keyword>
<dbReference type="OrthoDB" id="2505957at2759"/>
<dbReference type="InterPro" id="IPR050951">
    <property type="entry name" value="Retrovirus_Pol_polyprotein"/>
</dbReference>
<dbReference type="Pfam" id="PF17917">
    <property type="entry name" value="RT_RNaseH"/>
    <property type="match status" value="1"/>
</dbReference>
<dbReference type="STRING" id="200324.A0A2N5TRJ8"/>
<dbReference type="SUPFAM" id="SSF53098">
    <property type="entry name" value="Ribonuclease H-like"/>
    <property type="match status" value="1"/>
</dbReference>
<keyword evidence="2" id="KW-0548">Nucleotidyltransferase</keyword>
<dbReference type="FunFam" id="3.30.70.270:FF:000023">
    <property type="entry name" value="Pol"/>
    <property type="match status" value="1"/>
</dbReference>
<evidence type="ECO:0000256" key="2">
    <source>
        <dbReference type="ARBA" id="ARBA00022695"/>
    </source>
</evidence>
<dbReference type="CDD" id="cd01647">
    <property type="entry name" value="RT_LTR"/>
    <property type="match status" value="1"/>
</dbReference>
<proteinExistence type="predicted"/>
<dbReference type="Gene3D" id="3.30.420.10">
    <property type="entry name" value="Ribonuclease H-like superfamily/Ribonuclease H"/>
    <property type="match status" value="1"/>
</dbReference>
<dbReference type="InterPro" id="IPR041588">
    <property type="entry name" value="Integrase_H2C2"/>
</dbReference>
<accession>A0A2N5TRJ8</accession>
<dbReference type="InterPro" id="IPR000477">
    <property type="entry name" value="RT_dom"/>
</dbReference>
<dbReference type="CDD" id="cd09274">
    <property type="entry name" value="RNase_HI_RT_Ty3"/>
    <property type="match status" value="1"/>
</dbReference>
<dbReference type="InterPro" id="IPR043502">
    <property type="entry name" value="DNA/RNA_pol_sf"/>
</dbReference>
<comment type="caution">
    <text evidence="10">The sequence shown here is derived from an EMBL/GenBank/DDBJ whole genome shotgun (WGS) entry which is preliminary data.</text>
</comment>
<dbReference type="GO" id="GO:0005634">
    <property type="term" value="C:nucleus"/>
    <property type="evidence" value="ECO:0007669"/>
    <property type="project" value="UniProtKB-ARBA"/>
</dbReference>
<dbReference type="PANTHER" id="PTHR37984:SF5">
    <property type="entry name" value="PROTEIN NYNRIN-LIKE"/>
    <property type="match status" value="1"/>
</dbReference>
<keyword evidence="4" id="KW-0255">Endonuclease</keyword>
<dbReference type="GO" id="GO:0003723">
    <property type="term" value="F:RNA binding"/>
    <property type="evidence" value="ECO:0007669"/>
    <property type="project" value="UniProtKB-KW"/>
</dbReference>
<evidence type="ECO:0000256" key="8">
    <source>
        <dbReference type="SAM" id="MobiDB-lite"/>
    </source>
</evidence>
<dbReference type="GO" id="GO:0004519">
    <property type="term" value="F:endonuclease activity"/>
    <property type="evidence" value="ECO:0007669"/>
    <property type="project" value="UniProtKB-KW"/>
</dbReference>
<evidence type="ECO:0000256" key="5">
    <source>
        <dbReference type="ARBA" id="ARBA00022801"/>
    </source>
</evidence>
<organism evidence="10 11">
    <name type="scientific">Puccinia coronata f. sp. avenae</name>
    <dbReference type="NCBI Taxonomy" id="200324"/>
    <lineage>
        <taxon>Eukaryota</taxon>
        <taxon>Fungi</taxon>
        <taxon>Dikarya</taxon>
        <taxon>Basidiomycota</taxon>
        <taxon>Pucciniomycotina</taxon>
        <taxon>Pucciniomycetes</taxon>
        <taxon>Pucciniales</taxon>
        <taxon>Pucciniaceae</taxon>
        <taxon>Puccinia</taxon>
    </lineage>
</organism>
<dbReference type="InterPro" id="IPR001584">
    <property type="entry name" value="Integrase_cat-core"/>
</dbReference>
<keyword evidence="5" id="KW-0378">Hydrolase</keyword>
<evidence type="ECO:0000256" key="4">
    <source>
        <dbReference type="ARBA" id="ARBA00022759"/>
    </source>
</evidence>
<dbReference type="Gene3D" id="3.10.10.10">
    <property type="entry name" value="HIV Type 1 Reverse Transcriptase, subunit A, domain 1"/>
    <property type="match status" value="1"/>
</dbReference>
<dbReference type="GO" id="GO:0015074">
    <property type="term" value="P:DNA integration"/>
    <property type="evidence" value="ECO:0007669"/>
    <property type="project" value="InterPro"/>
</dbReference>
<dbReference type="PANTHER" id="PTHR37984">
    <property type="entry name" value="PROTEIN CBG26694"/>
    <property type="match status" value="1"/>
</dbReference>
<keyword evidence="7" id="KW-0695">RNA-directed DNA polymerase</keyword>
<evidence type="ECO:0000256" key="3">
    <source>
        <dbReference type="ARBA" id="ARBA00022722"/>
    </source>
</evidence>
<dbReference type="InterPro" id="IPR012337">
    <property type="entry name" value="RNaseH-like_sf"/>
</dbReference>
<feature type="region of interest" description="Disordered" evidence="8">
    <location>
        <begin position="927"/>
        <end position="962"/>
    </location>
</feature>
<dbReference type="Pfam" id="PF00665">
    <property type="entry name" value="rve"/>
    <property type="match status" value="1"/>
</dbReference>
<keyword evidence="3" id="KW-0540">Nuclease</keyword>
<feature type="compositionally biased region" description="Acidic residues" evidence="8">
    <location>
        <begin position="951"/>
        <end position="962"/>
    </location>
</feature>
<dbReference type="InterPro" id="IPR043128">
    <property type="entry name" value="Rev_trsase/Diguanyl_cyclase"/>
</dbReference>